<accession>A0A344UXQ6</accession>
<organism evidence="5 6">
    <name type="scientific">Acidipropionibacterium virtanenii</name>
    <dbReference type="NCBI Taxonomy" id="2057246"/>
    <lineage>
        <taxon>Bacteria</taxon>
        <taxon>Bacillati</taxon>
        <taxon>Actinomycetota</taxon>
        <taxon>Actinomycetes</taxon>
        <taxon>Propionibacteriales</taxon>
        <taxon>Propionibacteriaceae</taxon>
        <taxon>Acidipropionibacterium</taxon>
    </lineage>
</organism>
<sequence length="446" mass="48364">MGIGALNSQIYKRGYVTEEMEAIWTERALVARIFDVEATLARVQSDLGIVPADAARRIRETAKLSDDLIADVESGKVGNPLVAVLDALRSRVPEECRGWVHYGATTQDVLDTARALQIQRSTELMLAEVEQLIGQVSELSQQHASTLMVARTNGQHALPTTLGMRFARWLAELRRSRSRLIDMRGRTELIQFSGAAGTYASLGDDGPRVSRGLAKALGLVFEPIPWHAAADVMAEVASTVAIHGQTLAKIAEDLFDMQQTDTGEAHEAVDAHSSGSSTMPQKLNPFTTMKTSVGARLAAGMAATVLTQPPASYERDHRQSEVQRDLIPQIYVAVEGASAKLIDLLGRIHFETEALRHNLDHEGVLLMTEGIMMALAPRLGQEGAHDLLQTFAAAHRSTGVSLDDFIAARPDIAGRIEGIDIAGLSQPQAYIGLSERISRQVSGPER</sequence>
<dbReference type="Pfam" id="PF10397">
    <property type="entry name" value="ADSL_C"/>
    <property type="match status" value="1"/>
</dbReference>
<dbReference type="GO" id="GO:0047472">
    <property type="term" value="F:3-carboxy-cis,cis-muconate cycloisomerase activity"/>
    <property type="evidence" value="ECO:0007669"/>
    <property type="project" value="UniProtKB-EC"/>
</dbReference>
<keyword evidence="1" id="KW-0456">Lyase</keyword>
<evidence type="ECO:0000256" key="3">
    <source>
        <dbReference type="SAM" id="MobiDB-lite"/>
    </source>
</evidence>
<dbReference type="InterPro" id="IPR008948">
    <property type="entry name" value="L-Aspartase-like"/>
</dbReference>
<feature type="domain" description="Adenylosuccinate lyase C-terminal" evidence="4">
    <location>
        <begin position="363"/>
        <end position="442"/>
    </location>
</feature>
<evidence type="ECO:0000256" key="1">
    <source>
        <dbReference type="ARBA" id="ARBA00023239"/>
    </source>
</evidence>
<dbReference type="Proteomes" id="UP000251995">
    <property type="component" value="Chromosome"/>
</dbReference>
<proteinExistence type="inferred from homology"/>
<dbReference type="RefSeq" id="WP_114045825.1">
    <property type="nucleotide sequence ID" value="NZ_CP025198.1"/>
</dbReference>
<dbReference type="SMART" id="SM00998">
    <property type="entry name" value="ADSL_C"/>
    <property type="match status" value="1"/>
</dbReference>
<dbReference type="InterPro" id="IPR000362">
    <property type="entry name" value="Fumarate_lyase_fam"/>
</dbReference>
<keyword evidence="6" id="KW-1185">Reference proteome</keyword>
<dbReference type="PANTHER" id="PTHR43172:SF2">
    <property type="entry name" value="ADENYLOSUCCINATE LYASE C-TERMINAL DOMAIN-CONTAINING PROTEIN"/>
    <property type="match status" value="1"/>
</dbReference>
<evidence type="ECO:0000313" key="5">
    <source>
        <dbReference type="EMBL" id="AXE40054.1"/>
    </source>
</evidence>
<dbReference type="Gene3D" id="1.20.200.10">
    <property type="entry name" value="Fumarase/aspartase (Central domain)"/>
    <property type="match status" value="1"/>
</dbReference>
<dbReference type="PANTHER" id="PTHR43172">
    <property type="entry name" value="ADENYLOSUCCINATE LYASE"/>
    <property type="match status" value="1"/>
</dbReference>
<name>A0A344UXQ6_9ACTN</name>
<dbReference type="InterPro" id="IPR019468">
    <property type="entry name" value="AdenyloSucc_lyase_C"/>
</dbReference>
<dbReference type="InterPro" id="IPR020557">
    <property type="entry name" value="Fumarate_lyase_CS"/>
</dbReference>
<comment type="similarity">
    <text evidence="2">Belongs to the class-II fumarase/aspartase family.</text>
</comment>
<feature type="region of interest" description="Disordered" evidence="3">
    <location>
        <begin position="261"/>
        <end position="283"/>
    </location>
</feature>
<evidence type="ECO:0000313" key="6">
    <source>
        <dbReference type="Proteomes" id="UP000251995"/>
    </source>
</evidence>
<dbReference type="PRINTS" id="PR00145">
    <property type="entry name" value="ARGSUCLYASE"/>
</dbReference>
<dbReference type="PRINTS" id="PR00149">
    <property type="entry name" value="FUMRATELYASE"/>
</dbReference>
<dbReference type="PROSITE" id="PS00163">
    <property type="entry name" value="FUMARATE_LYASES"/>
    <property type="match status" value="1"/>
</dbReference>
<gene>
    <name evidence="5" type="primary">pcaB</name>
    <name evidence="5" type="ORF">JS278_02920</name>
</gene>
<keyword evidence="5" id="KW-0413">Isomerase</keyword>
<dbReference type="GO" id="GO:0016829">
    <property type="term" value="F:lyase activity"/>
    <property type="evidence" value="ECO:0007669"/>
    <property type="project" value="UniProtKB-KW"/>
</dbReference>
<dbReference type="Gene3D" id="1.10.40.30">
    <property type="entry name" value="Fumarase/aspartase (C-terminal domain)"/>
    <property type="match status" value="1"/>
</dbReference>
<evidence type="ECO:0000256" key="2">
    <source>
        <dbReference type="ARBA" id="ARBA00034772"/>
    </source>
</evidence>
<dbReference type="EMBL" id="CP025198">
    <property type="protein sequence ID" value="AXE40054.1"/>
    <property type="molecule type" value="Genomic_DNA"/>
</dbReference>
<dbReference type="KEGG" id="acij:JS278_02920"/>
<dbReference type="Pfam" id="PF00206">
    <property type="entry name" value="Lyase_1"/>
    <property type="match status" value="1"/>
</dbReference>
<protein>
    <submittedName>
        <fullName evidence="5">3-carboxy-cis,cis-muconate cycloisomerase</fullName>
        <ecNumber evidence="5">5.5.1.2</ecNumber>
    </submittedName>
</protein>
<reference evidence="5 6" key="1">
    <citation type="submission" date="2017-12" db="EMBL/GenBank/DDBJ databases">
        <title>The whole genome sequence of the Acidipropionibacterium virtanenii sp. nov. type strain JS278.</title>
        <authorList>
            <person name="Laine P."/>
            <person name="Deptula P."/>
            <person name="Varmanen P."/>
            <person name="Auvinen P."/>
        </authorList>
    </citation>
    <scope>NUCLEOTIDE SEQUENCE [LARGE SCALE GENOMIC DNA]</scope>
    <source>
        <strain evidence="5 6">JS278</strain>
    </source>
</reference>
<dbReference type="AlphaFoldDB" id="A0A344UXQ6"/>
<dbReference type="EC" id="5.5.1.2" evidence="5"/>
<evidence type="ECO:0000259" key="4">
    <source>
        <dbReference type="SMART" id="SM00998"/>
    </source>
</evidence>
<dbReference type="InterPro" id="IPR022761">
    <property type="entry name" value="Fumarate_lyase_N"/>
</dbReference>
<feature type="compositionally biased region" description="Polar residues" evidence="3">
    <location>
        <begin position="273"/>
        <end position="283"/>
    </location>
</feature>
<dbReference type="OrthoDB" id="9768878at2"/>
<dbReference type="SUPFAM" id="SSF48557">
    <property type="entry name" value="L-aspartase-like"/>
    <property type="match status" value="1"/>
</dbReference>